<keyword evidence="3" id="KW-1185">Reference proteome</keyword>
<dbReference type="HOGENOM" id="CLU_2010167_0_0_2"/>
<evidence type="ECO:0000313" key="2">
    <source>
        <dbReference type="EMBL" id="AIC16924.1"/>
    </source>
</evidence>
<sequence length="123" mass="13036">MEGDDWIVVSRTALEGPFNLKAGESIPYEFGIRFLKQGTFQIQPSAVIQELGGNAITIDASSPQCQACDARATTVLVEGVLQPDGFSATTTALVVAAVVIIGGGASVAYYYHKRRKSSRIGLT</sequence>
<feature type="transmembrane region" description="Helical" evidence="1">
    <location>
        <begin position="91"/>
        <end position="111"/>
    </location>
</feature>
<accession>A0A060HK96</accession>
<dbReference type="KEGG" id="nvn:NVIE_2715"/>
<keyword evidence="1" id="KW-0812">Transmembrane</keyword>
<proteinExistence type="predicted"/>
<evidence type="ECO:0000313" key="3">
    <source>
        <dbReference type="Proteomes" id="UP000027093"/>
    </source>
</evidence>
<reference evidence="2 3" key="1">
    <citation type="journal article" date="2014" name="Int. J. Syst. Evol. Microbiol.">
        <title>Nitrososphaera viennensis gen. nov., sp. nov., an aerobic and mesophilic, ammonia-oxidizing archaeon from soil and a member of the archaeal phylum Thaumarchaeota.</title>
        <authorList>
            <person name="Stieglmeier M."/>
            <person name="Klingl A."/>
            <person name="Alves R.J."/>
            <person name="Rittmann S.K."/>
            <person name="Melcher M."/>
            <person name="Leisch N."/>
            <person name="Schleper C."/>
        </authorList>
    </citation>
    <scope>NUCLEOTIDE SEQUENCE [LARGE SCALE GENOMIC DNA]</scope>
    <source>
        <strain evidence="2">EN76</strain>
    </source>
</reference>
<keyword evidence="1" id="KW-0472">Membrane</keyword>
<organism evidence="2 3">
    <name type="scientific">Nitrososphaera viennensis EN76</name>
    <dbReference type="NCBI Taxonomy" id="926571"/>
    <lineage>
        <taxon>Archaea</taxon>
        <taxon>Nitrososphaerota</taxon>
        <taxon>Nitrososphaeria</taxon>
        <taxon>Nitrososphaerales</taxon>
        <taxon>Nitrososphaeraceae</taxon>
        <taxon>Nitrososphaera</taxon>
    </lineage>
</organism>
<evidence type="ECO:0000256" key="1">
    <source>
        <dbReference type="SAM" id="Phobius"/>
    </source>
</evidence>
<dbReference type="STRING" id="926571.NVIE_2715"/>
<name>A0A060HK96_9ARCH</name>
<dbReference type="AlphaFoldDB" id="A0A060HK96"/>
<dbReference type="Proteomes" id="UP000027093">
    <property type="component" value="Chromosome"/>
</dbReference>
<keyword evidence="1" id="KW-1133">Transmembrane helix</keyword>
<protein>
    <submittedName>
        <fullName evidence="2">Uncharacterized protein</fullName>
    </submittedName>
</protein>
<gene>
    <name evidence="2" type="ORF">NVIE_2715</name>
</gene>
<dbReference type="EMBL" id="CP007536">
    <property type="protein sequence ID" value="AIC16924.1"/>
    <property type="molecule type" value="Genomic_DNA"/>
</dbReference>